<dbReference type="SMART" id="SM00066">
    <property type="entry name" value="GAL4"/>
    <property type="match status" value="1"/>
</dbReference>
<protein>
    <recommendedName>
        <fullName evidence="3">Zn(2)-C6 fungal-type domain-containing protein</fullName>
    </recommendedName>
</protein>
<dbReference type="GO" id="GO:0000981">
    <property type="term" value="F:DNA-binding transcription factor activity, RNA polymerase II-specific"/>
    <property type="evidence" value="ECO:0007669"/>
    <property type="project" value="InterPro"/>
</dbReference>
<evidence type="ECO:0000313" key="4">
    <source>
        <dbReference type="EMBL" id="RIB02400.1"/>
    </source>
</evidence>
<gene>
    <name evidence="4" type="ORF">C2G38_2291505</name>
</gene>
<comment type="caution">
    <text evidence="4">The sequence shown here is derived from an EMBL/GenBank/DDBJ whole genome shotgun (WGS) entry which is preliminary data.</text>
</comment>
<accession>A0A397TWH5</accession>
<dbReference type="OrthoDB" id="2384352at2759"/>
<proteinExistence type="predicted"/>
<reference evidence="4 5" key="1">
    <citation type="submission" date="2018-06" db="EMBL/GenBank/DDBJ databases">
        <title>Comparative genomics reveals the genomic features of Rhizophagus irregularis, R. cerebriforme, R. diaphanum and Gigaspora rosea, and their symbiotic lifestyle signature.</title>
        <authorList>
            <person name="Morin E."/>
            <person name="San Clemente H."/>
            <person name="Chen E.C.H."/>
            <person name="De La Providencia I."/>
            <person name="Hainaut M."/>
            <person name="Kuo A."/>
            <person name="Kohler A."/>
            <person name="Murat C."/>
            <person name="Tang N."/>
            <person name="Roy S."/>
            <person name="Loubradou J."/>
            <person name="Henrissat B."/>
            <person name="Grigoriev I.V."/>
            <person name="Corradi N."/>
            <person name="Roux C."/>
            <person name="Martin F.M."/>
        </authorList>
    </citation>
    <scope>NUCLEOTIDE SEQUENCE [LARGE SCALE GENOMIC DNA]</scope>
    <source>
        <strain evidence="4 5">DAOM 194757</strain>
    </source>
</reference>
<evidence type="ECO:0000256" key="1">
    <source>
        <dbReference type="ARBA" id="ARBA00023242"/>
    </source>
</evidence>
<name>A0A397TWH5_9GLOM</name>
<evidence type="ECO:0000259" key="3">
    <source>
        <dbReference type="PROSITE" id="PS50048"/>
    </source>
</evidence>
<feature type="region of interest" description="Disordered" evidence="2">
    <location>
        <begin position="1"/>
        <end position="20"/>
    </location>
</feature>
<dbReference type="Gene3D" id="4.10.240.10">
    <property type="entry name" value="Zn(2)-C6 fungal-type DNA-binding domain"/>
    <property type="match status" value="1"/>
</dbReference>
<dbReference type="InterPro" id="IPR001138">
    <property type="entry name" value="Zn2Cys6_DnaBD"/>
</dbReference>
<dbReference type="SUPFAM" id="SSF57701">
    <property type="entry name" value="Zn2/Cys6 DNA-binding domain"/>
    <property type="match status" value="1"/>
</dbReference>
<dbReference type="PROSITE" id="PS50048">
    <property type="entry name" value="ZN2_CY6_FUNGAL_2"/>
    <property type="match status" value="1"/>
</dbReference>
<dbReference type="GO" id="GO:0008270">
    <property type="term" value="F:zinc ion binding"/>
    <property type="evidence" value="ECO:0007669"/>
    <property type="project" value="InterPro"/>
</dbReference>
<dbReference type="EMBL" id="QKWP01002708">
    <property type="protein sequence ID" value="RIB02400.1"/>
    <property type="molecule type" value="Genomic_DNA"/>
</dbReference>
<keyword evidence="1" id="KW-0539">Nucleus</keyword>
<sequence length="176" mass="20558">MSFLHQEQRQQQRQQRGPYTAKACTNCRQKHAKCSAETTCKRCTQRNLVCTFNDSGKKRGPKKNGKYSEQVYVLNGPENDFYETSMLSSAIPNPEQSHTPTLSSPSEYLQQQSDNFDEFTHYSNFYEDKNIYGSQEISPFSYQTYTDTRYIIDNTNISDNFFLYDNLLFSDDNQSY</sequence>
<dbReference type="PANTHER" id="PTHR31668:SF24">
    <property type="entry name" value="TRANSCRIPTION FACTOR, PUTATIVE-RELATED"/>
    <property type="match status" value="1"/>
</dbReference>
<dbReference type="CDD" id="cd00067">
    <property type="entry name" value="GAL4"/>
    <property type="match status" value="1"/>
</dbReference>
<dbReference type="Pfam" id="PF00172">
    <property type="entry name" value="Zn_clus"/>
    <property type="match status" value="1"/>
</dbReference>
<feature type="compositionally biased region" description="Basic and acidic residues" evidence="2">
    <location>
        <begin position="1"/>
        <end position="10"/>
    </location>
</feature>
<evidence type="ECO:0000256" key="2">
    <source>
        <dbReference type="SAM" id="MobiDB-lite"/>
    </source>
</evidence>
<dbReference type="InterPro" id="IPR050797">
    <property type="entry name" value="Carb_Metab_Trans_Reg"/>
</dbReference>
<dbReference type="InterPro" id="IPR036864">
    <property type="entry name" value="Zn2-C6_fun-type_DNA-bd_sf"/>
</dbReference>
<dbReference type="Proteomes" id="UP000266673">
    <property type="component" value="Unassembled WGS sequence"/>
</dbReference>
<dbReference type="PANTHER" id="PTHR31668">
    <property type="entry name" value="GLUCOSE TRANSPORT TRANSCRIPTION REGULATOR RGT1-RELATED-RELATED"/>
    <property type="match status" value="1"/>
</dbReference>
<evidence type="ECO:0000313" key="5">
    <source>
        <dbReference type="Proteomes" id="UP000266673"/>
    </source>
</evidence>
<keyword evidence="5" id="KW-1185">Reference proteome</keyword>
<organism evidence="4 5">
    <name type="scientific">Gigaspora rosea</name>
    <dbReference type="NCBI Taxonomy" id="44941"/>
    <lineage>
        <taxon>Eukaryota</taxon>
        <taxon>Fungi</taxon>
        <taxon>Fungi incertae sedis</taxon>
        <taxon>Mucoromycota</taxon>
        <taxon>Glomeromycotina</taxon>
        <taxon>Glomeromycetes</taxon>
        <taxon>Diversisporales</taxon>
        <taxon>Gigasporaceae</taxon>
        <taxon>Gigaspora</taxon>
    </lineage>
</organism>
<feature type="domain" description="Zn(2)-C6 fungal-type" evidence="3">
    <location>
        <begin position="23"/>
        <end position="52"/>
    </location>
</feature>
<dbReference type="AlphaFoldDB" id="A0A397TWH5"/>
<dbReference type="PROSITE" id="PS00463">
    <property type="entry name" value="ZN2_CY6_FUNGAL_1"/>
    <property type="match status" value="1"/>
</dbReference>